<dbReference type="Gene3D" id="3.40.630.30">
    <property type="match status" value="1"/>
</dbReference>
<keyword evidence="3" id="KW-1185">Reference proteome</keyword>
<evidence type="ECO:0000313" key="2">
    <source>
        <dbReference type="EMBL" id="USV01869.1"/>
    </source>
</evidence>
<dbReference type="PANTHER" id="PTHR43792">
    <property type="entry name" value="GNAT FAMILY, PUTATIVE (AFU_ORTHOLOGUE AFUA_3G00765)-RELATED-RELATED"/>
    <property type="match status" value="1"/>
</dbReference>
<dbReference type="InterPro" id="IPR000182">
    <property type="entry name" value="GNAT_dom"/>
</dbReference>
<dbReference type="PROSITE" id="PS51186">
    <property type="entry name" value="GNAT"/>
    <property type="match status" value="1"/>
</dbReference>
<dbReference type="Proteomes" id="UP001056873">
    <property type="component" value="Chromosome"/>
</dbReference>
<feature type="domain" description="N-acetyltransferase" evidence="1">
    <location>
        <begin position="15"/>
        <end position="176"/>
    </location>
</feature>
<reference evidence="2" key="1">
    <citation type="journal article" date="2022" name="BMC Genomics">
        <title>Genome sequence of the entomopathogenic Serratia entomophila isolate 626 and characterisation of the species specific itaconate degradation pathway.</title>
        <authorList>
            <person name="Vaughan A.L."/>
            <person name="Altermann E."/>
            <person name="Glare T.R."/>
            <person name="Hurst M.R.H."/>
        </authorList>
    </citation>
    <scope>NUCLEOTIDE SEQUENCE</scope>
    <source>
        <strain evidence="2">626</strain>
    </source>
</reference>
<protein>
    <submittedName>
        <fullName evidence="2">GNAT family N-acetyltransferase</fullName>
    </submittedName>
</protein>
<gene>
    <name evidence="2" type="ORF">KFQ06_04925</name>
</gene>
<dbReference type="InterPro" id="IPR051531">
    <property type="entry name" value="N-acetyltransferase"/>
</dbReference>
<dbReference type="Pfam" id="PF13302">
    <property type="entry name" value="Acetyltransf_3"/>
    <property type="match status" value="1"/>
</dbReference>
<evidence type="ECO:0000313" key="3">
    <source>
        <dbReference type="Proteomes" id="UP001056873"/>
    </source>
</evidence>
<organism evidence="2 3">
    <name type="scientific">Serratia entomophila</name>
    <dbReference type="NCBI Taxonomy" id="42906"/>
    <lineage>
        <taxon>Bacteria</taxon>
        <taxon>Pseudomonadati</taxon>
        <taxon>Pseudomonadota</taxon>
        <taxon>Gammaproteobacteria</taxon>
        <taxon>Enterobacterales</taxon>
        <taxon>Yersiniaceae</taxon>
        <taxon>Serratia</taxon>
    </lineage>
</organism>
<name>A0ABY5CWB2_9GAMM</name>
<proteinExistence type="predicted"/>
<evidence type="ECO:0000259" key="1">
    <source>
        <dbReference type="PROSITE" id="PS51186"/>
    </source>
</evidence>
<dbReference type="RefSeq" id="WP_234589366.1">
    <property type="nucleotide sequence ID" value="NZ_CAMIPG010000013.1"/>
</dbReference>
<dbReference type="PANTHER" id="PTHR43792:SF1">
    <property type="entry name" value="N-ACETYLTRANSFERASE DOMAIN-CONTAINING PROTEIN"/>
    <property type="match status" value="1"/>
</dbReference>
<dbReference type="EMBL" id="CP074347">
    <property type="protein sequence ID" value="USV01869.1"/>
    <property type="molecule type" value="Genomic_DNA"/>
</dbReference>
<dbReference type="InterPro" id="IPR016181">
    <property type="entry name" value="Acyl_CoA_acyltransferase"/>
</dbReference>
<dbReference type="GeneID" id="75021177"/>
<dbReference type="SUPFAM" id="SSF55729">
    <property type="entry name" value="Acyl-CoA N-acyltransferases (Nat)"/>
    <property type="match status" value="1"/>
</dbReference>
<sequence>MPHFIPSAPVTSARLLMRPPVAADFERYYAIYSNPETQRFNPAGPLTDREQARRVFNERAGRWQSHGFDSWALALRERPEQVIGFGGLSKVPLGAQRSINLGYRFDTGVWGMGLATEMALAALKFGFEGLELDEISAVVRENHQASRRVLEKAGLRLVDTLDDVPGAAPSLIYTLPRSDYQGRSSPIFASAIR</sequence>
<accession>A0ABY5CWB2</accession>